<accession>A0ACD0NWR1</accession>
<protein>
    <submittedName>
        <fullName evidence="1">Uncharacterized protein</fullName>
    </submittedName>
</protein>
<organism evidence="1 2">
    <name type="scientific">Violaceomyces palustris</name>
    <dbReference type="NCBI Taxonomy" id="1673888"/>
    <lineage>
        <taxon>Eukaryota</taxon>
        <taxon>Fungi</taxon>
        <taxon>Dikarya</taxon>
        <taxon>Basidiomycota</taxon>
        <taxon>Ustilaginomycotina</taxon>
        <taxon>Ustilaginomycetes</taxon>
        <taxon>Violaceomycetales</taxon>
        <taxon>Violaceomycetaceae</taxon>
        <taxon>Violaceomyces</taxon>
    </lineage>
</organism>
<dbReference type="Proteomes" id="UP000245626">
    <property type="component" value="Unassembled WGS sequence"/>
</dbReference>
<evidence type="ECO:0000313" key="2">
    <source>
        <dbReference type="Proteomes" id="UP000245626"/>
    </source>
</evidence>
<name>A0ACD0NWR1_9BASI</name>
<proteinExistence type="predicted"/>
<keyword evidence="2" id="KW-1185">Reference proteome</keyword>
<gene>
    <name evidence="1" type="ORF">IE53DRAFT_104122</name>
</gene>
<dbReference type="EMBL" id="KZ819951">
    <property type="protein sequence ID" value="PWN50263.1"/>
    <property type="molecule type" value="Genomic_DNA"/>
</dbReference>
<reference evidence="1 2" key="1">
    <citation type="journal article" date="2018" name="Mol. Biol. Evol.">
        <title>Broad Genomic Sampling Reveals a Smut Pathogenic Ancestry of the Fungal Clade Ustilaginomycotina.</title>
        <authorList>
            <person name="Kijpornyongpan T."/>
            <person name="Mondo S.J."/>
            <person name="Barry K."/>
            <person name="Sandor L."/>
            <person name="Lee J."/>
            <person name="Lipzen A."/>
            <person name="Pangilinan J."/>
            <person name="LaButti K."/>
            <person name="Hainaut M."/>
            <person name="Henrissat B."/>
            <person name="Grigoriev I.V."/>
            <person name="Spatafora J.W."/>
            <person name="Aime M.C."/>
        </authorList>
    </citation>
    <scope>NUCLEOTIDE SEQUENCE [LARGE SCALE GENOMIC DNA]</scope>
    <source>
        <strain evidence="1 2">SA 807</strain>
    </source>
</reference>
<evidence type="ECO:0000313" key="1">
    <source>
        <dbReference type="EMBL" id="PWN50263.1"/>
    </source>
</evidence>
<sequence length="138" mass="15863">MKDEGPRADGNERPAWAGGQPYLFLPLASRPRMRLSTRKVRPWGSFFLFSYLKERKKINEKKMWMRILFLPLILSSLPSCVIPTIRHPLTSSGSFSQLSFRIFFYSIHGNLINSLSPFIFGSRLAIARTLPSPYTLAR</sequence>